<feature type="domain" description="Guanylate cyclase" evidence="4">
    <location>
        <begin position="544"/>
        <end position="671"/>
    </location>
</feature>
<evidence type="ECO:0000256" key="1">
    <source>
        <dbReference type="ARBA" id="ARBA00022692"/>
    </source>
</evidence>
<dbReference type="Gene3D" id="6.10.340.10">
    <property type="match status" value="1"/>
</dbReference>
<dbReference type="PROSITE" id="PS50125">
    <property type="entry name" value="GUANYLATE_CYCLASE_2"/>
    <property type="match status" value="1"/>
</dbReference>
<evidence type="ECO:0000256" key="2">
    <source>
        <dbReference type="ARBA" id="ARBA00022989"/>
    </source>
</evidence>
<keyword evidence="7" id="KW-1185">Reference proteome</keyword>
<dbReference type="Pfam" id="PF00211">
    <property type="entry name" value="Guanylate_cyc"/>
    <property type="match status" value="1"/>
</dbReference>
<gene>
    <name evidence="6" type="ORF">NNL39_03530</name>
</gene>
<dbReference type="SMART" id="SM00304">
    <property type="entry name" value="HAMP"/>
    <property type="match status" value="1"/>
</dbReference>
<keyword evidence="1 3" id="KW-0812">Transmembrane</keyword>
<organism evidence="6 7">
    <name type="scientific">Microcella humidisoli</name>
    <dbReference type="NCBI Taxonomy" id="2963406"/>
    <lineage>
        <taxon>Bacteria</taxon>
        <taxon>Bacillati</taxon>
        <taxon>Actinomycetota</taxon>
        <taxon>Actinomycetes</taxon>
        <taxon>Micrococcales</taxon>
        <taxon>Microbacteriaceae</taxon>
        <taxon>Microcella</taxon>
    </lineage>
</organism>
<feature type="transmembrane region" description="Helical" evidence="3">
    <location>
        <begin position="28"/>
        <end position="50"/>
    </location>
</feature>
<evidence type="ECO:0000256" key="3">
    <source>
        <dbReference type="SAM" id="Phobius"/>
    </source>
</evidence>
<feature type="domain" description="HAMP" evidence="5">
    <location>
        <begin position="452"/>
        <end position="504"/>
    </location>
</feature>
<dbReference type="CDD" id="cd07302">
    <property type="entry name" value="CHD"/>
    <property type="match status" value="1"/>
</dbReference>
<dbReference type="Proteomes" id="UP001060039">
    <property type="component" value="Chromosome"/>
</dbReference>
<protein>
    <submittedName>
        <fullName evidence="6">HAMP domain-containing protein</fullName>
    </submittedName>
</protein>
<dbReference type="InterPro" id="IPR003660">
    <property type="entry name" value="HAMP_dom"/>
</dbReference>
<dbReference type="Gene3D" id="3.30.70.1230">
    <property type="entry name" value="Nucleotide cyclase"/>
    <property type="match status" value="1"/>
</dbReference>
<keyword evidence="2 3" id="KW-1133">Transmembrane helix</keyword>
<evidence type="ECO:0000313" key="6">
    <source>
        <dbReference type="EMBL" id="UTT63192.1"/>
    </source>
</evidence>
<evidence type="ECO:0000259" key="4">
    <source>
        <dbReference type="PROSITE" id="PS50125"/>
    </source>
</evidence>
<dbReference type="SMART" id="SM00044">
    <property type="entry name" value="CYCc"/>
    <property type="match status" value="1"/>
</dbReference>
<reference evidence="6" key="1">
    <citation type="submission" date="2022-07" db="EMBL/GenBank/DDBJ databases">
        <title>Taxonomic analysis of Microcella humidisoli nov. sp., isolated from riverside soil.</title>
        <authorList>
            <person name="Molina K.M."/>
            <person name="Kim S.B."/>
        </authorList>
    </citation>
    <scope>NUCLEOTIDE SEQUENCE</scope>
    <source>
        <strain evidence="6">MMS21-STM10</strain>
    </source>
</reference>
<name>A0ABY5FXZ3_9MICO</name>
<dbReference type="SUPFAM" id="SSF158472">
    <property type="entry name" value="HAMP domain-like"/>
    <property type="match status" value="1"/>
</dbReference>
<feature type="transmembrane region" description="Helical" evidence="3">
    <location>
        <begin position="432"/>
        <end position="455"/>
    </location>
</feature>
<dbReference type="Pfam" id="PF00672">
    <property type="entry name" value="HAMP"/>
    <property type="match status" value="1"/>
</dbReference>
<evidence type="ECO:0000313" key="7">
    <source>
        <dbReference type="Proteomes" id="UP001060039"/>
    </source>
</evidence>
<dbReference type="EMBL" id="CP101497">
    <property type="protein sequence ID" value="UTT63192.1"/>
    <property type="molecule type" value="Genomic_DNA"/>
</dbReference>
<dbReference type="PROSITE" id="PS50885">
    <property type="entry name" value="HAMP"/>
    <property type="match status" value="1"/>
</dbReference>
<dbReference type="InterPro" id="IPR001054">
    <property type="entry name" value="A/G_cyclase"/>
</dbReference>
<evidence type="ECO:0000259" key="5">
    <source>
        <dbReference type="PROSITE" id="PS50885"/>
    </source>
</evidence>
<dbReference type="Gene3D" id="3.30.450.20">
    <property type="entry name" value="PAS domain"/>
    <property type="match status" value="1"/>
</dbReference>
<keyword evidence="3" id="KW-0472">Membrane</keyword>
<proteinExistence type="predicted"/>
<dbReference type="PANTHER" id="PTHR45655">
    <property type="entry name" value="GUANYLATE CYCLASE SOLUBLE SUBUNIT BETA-2"/>
    <property type="match status" value="1"/>
</dbReference>
<dbReference type="SUPFAM" id="SSF55073">
    <property type="entry name" value="Nucleotide cyclase"/>
    <property type="match status" value="1"/>
</dbReference>
<sequence length="729" mass="77673">MSHAEDERDRPSGHRAGRRRGGLSIQSTVLVMLLAVSVTSNVLVGVIGYVNATDSLRDAAFDRLIEVRDSRAREIERLFTTIESTVVVHSRGQSVVDATTAFSEAFTELESAPLDDAQSQSLLRYYDEVFGPALSEATGSSADAAGFVPTSTAARYLQVHYTAPHADFASAIAVDDAGDGSAWSAVHAQYHDYFRSMTELLEYEDVLLIDARGVVVYSAYKGVDLGTNVLTGPYRFSTLADAYGEALGSNLLGEVSLTDFEAYPPSLNLPAGWAATPIGRDGEIIGAMAVELPVERLSSVMTAGSDVEQGGLGDTGEAYLVGPDGLMRSPSRLLMTDPEAYTQAALAAGTSSEVVELAVARGTTLGLQPVSTPAAEAAQAGQSGTIIASSYLGRETLAAYGPVEVPGVDWVVVAEIDSAEAFAPVTEFTRNLVVSSAVLALVVSVLSLLLARIFVSPLRRLAHAAQRIAAGESGVTVDAGSNDELRAVSAAFNDMSRSLQVKADLLDEQRAESERLLRALMPEPVIQRYRDGDQTIAEDHVDVSVMYADIVGFEEFSRHRGSEATLETLNELVRQFDEAGGPYGVEHVRTTTKGYLASCGLTVPRIDNARRIVDYAIELTRIVDRFSAQWGVPLSLRAGLDLGEASSGLVGRAHMVYDLWGDAVTLAFRVQSERSESGIFLTDRVADALPGTVHLLEAGVIATAQGEERVWRIDIARMDGTRGGSGSAA</sequence>
<dbReference type="InterPro" id="IPR029787">
    <property type="entry name" value="Nucleotide_cyclase"/>
</dbReference>
<dbReference type="CDD" id="cd06225">
    <property type="entry name" value="HAMP"/>
    <property type="match status" value="1"/>
</dbReference>
<dbReference type="PANTHER" id="PTHR45655:SF13">
    <property type="entry name" value="SOLUBLE GUANYLATE CYCLASE GCY-32-RELATED"/>
    <property type="match status" value="1"/>
</dbReference>
<dbReference type="RefSeq" id="WP_255160325.1">
    <property type="nucleotide sequence ID" value="NZ_CP101497.1"/>
</dbReference>
<accession>A0ABY5FXZ3</accession>
<dbReference type="CDD" id="cd18774">
    <property type="entry name" value="PDC2_HK_sensor"/>
    <property type="match status" value="1"/>
</dbReference>